<dbReference type="PROSITE" id="PS50932">
    <property type="entry name" value="HTH_LACI_2"/>
    <property type="match status" value="1"/>
</dbReference>
<dbReference type="Pfam" id="PF13377">
    <property type="entry name" value="Peripla_BP_3"/>
    <property type="match status" value="1"/>
</dbReference>
<dbReference type="InterPro" id="IPR010982">
    <property type="entry name" value="Lambda_DNA-bd_dom_sf"/>
</dbReference>
<dbReference type="Gene3D" id="3.40.50.2300">
    <property type="match status" value="2"/>
</dbReference>
<name>A0A158JXJ7_9BURK</name>
<dbReference type="InterPro" id="IPR028082">
    <property type="entry name" value="Peripla_BP_I"/>
</dbReference>
<organism evidence="5 6">
    <name type="scientific">Caballeronia udeis</name>
    <dbReference type="NCBI Taxonomy" id="1232866"/>
    <lineage>
        <taxon>Bacteria</taxon>
        <taxon>Pseudomonadati</taxon>
        <taxon>Pseudomonadota</taxon>
        <taxon>Betaproteobacteria</taxon>
        <taxon>Burkholderiales</taxon>
        <taxon>Burkholderiaceae</taxon>
        <taxon>Caballeronia</taxon>
    </lineage>
</organism>
<dbReference type="PANTHER" id="PTHR30146">
    <property type="entry name" value="LACI-RELATED TRANSCRIPTIONAL REPRESSOR"/>
    <property type="match status" value="1"/>
</dbReference>
<dbReference type="PROSITE" id="PS00356">
    <property type="entry name" value="HTH_LACI_1"/>
    <property type="match status" value="1"/>
</dbReference>
<evidence type="ECO:0000313" key="6">
    <source>
        <dbReference type="Proteomes" id="UP000054683"/>
    </source>
</evidence>
<keyword evidence="1" id="KW-0805">Transcription regulation</keyword>
<dbReference type="Pfam" id="PF00356">
    <property type="entry name" value="LacI"/>
    <property type="match status" value="1"/>
</dbReference>
<feature type="domain" description="HTH lacI-type" evidence="4">
    <location>
        <begin position="17"/>
        <end position="70"/>
    </location>
</feature>
<dbReference type="SMART" id="SM00354">
    <property type="entry name" value="HTH_LACI"/>
    <property type="match status" value="1"/>
</dbReference>
<dbReference type="Proteomes" id="UP000054683">
    <property type="component" value="Unassembled WGS sequence"/>
</dbReference>
<dbReference type="CDD" id="cd01575">
    <property type="entry name" value="PBP1_GntR"/>
    <property type="match status" value="1"/>
</dbReference>
<evidence type="ECO:0000313" key="5">
    <source>
        <dbReference type="EMBL" id="SAL73223.1"/>
    </source>
</evidence>
<dbReference type="SUPFAM" id="SSF53822">
    <property type="entry name" value="Periplasmic binding protein-like I"/>
    <property type="match status" value="1"/>
</dbReference>
<dbReference type="Gene3D" id="1.10.260.40">
    <property type="entry name" value="lambda repressor-like DNA-binding domains"/>
    <property type="match status" value="1"/>
</dbReference>
<keyword evidence="3" id="KW-0804">Transcription</keyword>
<accession>A0A158JXJ7</accession>
<evidence type="ECO:0000259" key="4">
    <source>
        <dbReference type="PROSITE" id="PS50932"/>
    </source>
</evidence>
<gene>
    <name evidence="5" type="ORF">AWB69_08953</name>
</gene>
<dbReference type="GO" id="GO:0000976">
    <property type="term" value="F:transcription cis-regulatory region binding"/>
    <property type="evidence" value="ECO:0007669"/>
    <property type="project" value="TreeGrafter"/>
</dbReference>
<evidence type="ECO:0000256" key="3">
    <source>
        <dbReference type="ARBA" id="ARBA00023163"/>
    </source>
</evidence>
<dbReference type="EMBL" id="FCOK02000131">
    <property type="protein sequence ID" value="SAL73223.1"/>
    <property type="molecule type" value="Genomic_DNA"/>
</dbReference>
<dbReference type="GO" id="GO:0003700">
    <property type="term" value="F:DNA-binding transcription factor activity"/>
    <property type="evidence" value="ECO:0007669"/>
    <property type="project" value="TreeGrafter"/>
</dbReference>
<proteinExistence type="predicted"/>
<dbReference type="PANTHER" id="PTHR30146:SF33">
    <property type="entry name" value="TRANSCRIPTIONAL REGULATOR"/>
    <property type="match status" value="1"/>
</dbReference>
<dbReference type="AlphaFoldDB" id="A0A158JXJ7"/>
<dbReference type="CDD" id="cd01392">
    <property type="entry name" value="HTH_LacI"/>
    <property type="match status" value="1"/>
</dbReference>
<evidence type="ECO:0000256" key="1">
    <source>
        <dbReference type="ARBA" id="ARBA00023015"/>
    </source>
</evidence>
<evidence type="ECO:0000256" key="2">
    <source>
        <dbReference type="ARBA" id="ARBA00023125"/>
    </source>
</evidence>
<reference evidence="5 6" key="1">
    <citation type="submission" date="2016-01" db="EMBL/GenBank/DDBJ databases">
        <authorList>
            <person name="Oliw E.H."/>
        </authorList>
    </citation>
    <scope>NUCLEOTIDE SEQUENCE [LARGE SCALE GENOMIC DNA]</scope>
    <source>
        <strain evidence="5">LMG 27134</strain>
    </source>
</reference>
<sequence length="370" mass="40118">MKSTMPDDDKFPTSAPPRMADVARIAGVSKMTVSRVLAGRPVSVATRERVLDVVNQLGYVADAAAGALSSGRSSFVAVLVPSLSSSNFSDTVRGINDVIEPAGMQMLLANTDYHLPREEELVRALLRYQPRCIVLTGSHHTAETHSLLERARIPVIETWDMPAHPIDRVVGFSNAEASRAMVRHLYERGYERIAFVSSASKLDRRGIDRRRGYLKEVRAAGCEPRDITKSAWTTTMAHGVAMAHGAAALQQLLERWPDTDAVMCASDIHAFGAVMACHRLGLSVPGDIAVAGFGDFEVSRHCYPTITTVSVDAYGIGRATGESLLSALDEAEGEGKPDKTRGTKTVAATKRKPLPTVIQIHYEVVPREST</sequence>
<dbReference type="SUPFAM" id="SSF47413">
    <property type="entry name" value="lambda repressor-like DNA-binding domains"/>
    <property type="match status" value="1"/>
</dbReference>
<keyword evidence="2" id="KW-0238">DNA-binding</keyword>
<protein>
    <submittedName>
        <fullName evidence="5">LacI family transcription regulator</fullName>
    </submittedName>
</protein>
<dbReference type="InterPro" id="IPR046335">
    <property type="entry name" value="LacI/GalR-like_sensor"/>
</dbReference>
<dbReference type="InterPro" id="IPR000843">
    <property type="entry name" value="HTH_LacI"/>
</dbReference>